<keyword evidence="5" id="KW-1185">Reference proteome</keyword>
<accession>A0A059F8Q8</accession>
<keyword evidence="1 2" id="KW-0238">DNA-binding</keyword>
<feature type="domain" description="HTH tetR-type" evidence="3">
    <location>
        <begin position="1"/>
        <end position="61"/>
    </location>
</feature>
<gene>
    <name evidence="4" type="ORF">HJA_13860</name>
</gene>
<dbReference type="SUPFAM" id="SSF46689">
    <property type="entry name" value="Homeodomain-like"/>
    <property type="match status" value="1"/>
</dbReference>
<reference evidence="4 5" key="1">
    <citation type="journal article" date="2014" name="Antonie Van Leeuwenhoek">
        <title>Hyphomonas beringensis sp. nov. and Hyphomonas chukchiensis sp. nov., isolated from surface seawater of the Bering Sea and Chukchi Sea.</title>
        <authorList>
            <person name="Li C."/>
            <person name="Lai Q."/>
            <person name="Li G."/>
            <person name="Dong C."/>
            <person name="Wang J."/>
            <person name="Liao Y."/>
            <person name="Shao Z."/>
        </authorList>
    </citation>
    <scope>NUCLEOTIDE SEQUENCE [LARGE SCALE GENOMIC DNA]</scope>
    <source>
        <strain evidence="4 5">VP2</strain>
    </source>
</reference>
<dbReference type="PANTHER" id="PTHR43479">
    <property type="entry name" value="ACREF/ENVCD OPERON REPRESSOR-RELATED"/>
    <property type="match status" value="1"/>
</dbReference>
<dbReference type="AlphaFoldDB" id="A0A059F8Q8"/>
<dbReference type="InterPro" id="IPR025722">
    <property type="entry name" value="TetR"/>
</dbReference>
<dbReference type="Pfam" id="PF00440">
    <property type="entry name" value="TetR_N"/>
    <property type="match status" value="1"/>
</dbReference>
<sequence>MKTRDRILHVSLLLFNEEGEAQQTAVDISNALGISPGNLYYHFKGKDAIIRGLFDSFEEEMRIILRGSRGRVTSIEDNWVYLYIILEEIYDFRFFYRNLGVLLDRYPDLANRFRSLVAEQRTTIHNVLDDLRDAEALSIDPRLMEVLTDQMMMTLTFWLEADSMNRNNLDGAALIHKTVFQVMCLIVPYMGENGMDALSRMIAHYEASRT</sequence>
<evidence type="ECO:0000256" key="1">
    <source>
        <dbReference type="ARBA" id="ARBA00023125"/>
    </source>
</evidence>
<dbReference type="InterPro" id="IPR001647">
    <property type="entry name" value="HTH_TetR"/>
</dbReference>
<dbReference type="OrthoDB" id="9811084at2"/>
<protein>
    <submittedName>
        <fullName evidence="4">Transcriptional regulator PhaD</fullName>
    </submittedName>
</protein>
<evidence type="ECO:0000259" key="3">
    <source>
        <dbReference type="PROSITE" id="PS50977"/>
    </source>
</evidence>
<evidence type="ECO:0000256" key="2">
    <source>
        <dbReference type="PROSITE-ProRule" id="PRU00335"/>
    </source>
</evidence>
<feature type="DNA-binding region" description="H-T-H motif" evidence="2">
    <location>
        <begin position="24"/>
        <end position="43"/>
    </location>
</feature>
<proteinExistence type="predicted"/>
<dbReference type="Pfam" id="PF13972">
    <property type="entry name" value="TetR"/>
    <property type="match status" value="1"/>
</dbReference>
<dbReference type="eggNOG" id="COG1309">
    <property type="taxonomic scope" value="Bacteria"/>
</dbReference>
<organism evidence="4 5">
    <name type="scientific">Hyphomonas jannaschiana VP2</name>
    <dbReference type="NCBI Taxonomy" id="1280952"/>
    <lineage>
        <taxon>Bacteria</taxon>
        <taxon>Pseudomonadati</taxon>
        <taxon>Pseudomonadota</taxon>
        <taxon>Alphaproteobacteria</taxon>
        <taxon>Hyphomonadales</taxon>
        <taxon>Hyphomonadaceae</taxon>
        <taxon>Hyphomonas</taxon>
    </lineage>
</organism>
<dbReference type="EMBL" id="ARYJ01000010">
    <property type="protein sequence ID" value="KCZ86970.1"/>
    <property type="molecule type" value="Genomic_DNA"/>
</dbReference>
<dbReference type="Proteomes" id="UP000024816">
    <property type="component" value="Unassembled WGS sequence"/>
</dbReference>
<dbReference type="PANTHER" id="PTHR43479:SF12">
    <property type="entry name" value="TRANSCRIPTIONAL REGULATORY PROTEIN"/>
    <property type="match status" value="1"/>
</dbReference>
<evidence type="ECO:0000313" key="4">
    <source>
        <dbReference type="EMBL" id="KCZ86970.1"/>
    </source>
</evidence>
<dbReference type="InterPro" id="IPR009057">
    <property type="entry name" value="Homeodomain-like_sf"/>
</dbReference>
<dbReference type="STRING" id="1280952.HJA_13860"/>
<comment type="caution">
    <text evidence="4">The sequence shown here is derived from an EMBL/GenBank/DDBJ whole genome shotgun (WGS) entry which is preliminary data.</text>
</comment>
<dbReference type="Gene3D" id="1.10.357.10">
    <property type="entry name" value="Tetracycline Repressor, domain 2"/>
    <property type="match status" value="1"/>
</dbReference>
<evidence type="ECO:0000313" key="5">
    <source>
        <dbReference type="Proteomes" id="UP000024816"/>
    </source>
</evidence>
<name>A0A059F8Q8_9PROT</name>
<dbReference type="PATRIC" id="fig|1280952.3.peg.2774"/>
<dbReference type="GO" id="GO:0003677">
    <property type="term" value="F:DNA binding"/>
    <property type="evidence" value="ECO:0007669"/>
    <property type="project" value="UniProtKB-UniRule"/>
</dbReference>
<dbReference type="PRINTS" id="PR00455">
    <property type="entry name" value="HTHTETR"/>
</dbReference>
<dbReference type="PROSITE" id="PS50977">
    <property type="entry name" value="HTH_TETR_2"/>
    <property type="match status" value="1"/>
</dbReference>
<dbReference type="RefSeq" id="WP_051597717.1">
    <property type="nucleotide sequence ID" value="NZ_ARYJ01000010.1"/>
</dbReference>
<dbReference type="InterPro" id="IPR050624">
    <property type="entry name" value="HTH-type_Tx_Regulator"/>
</dbReference>